<dbReference type="AlphaFoldDB" id="A0A109W2F3"/>
<keyword evidence="7" id="KW-1185">Reference proteome</keyword>
<dbReference type="GO" id="GO:0004674">
    <property type="term" value="F:protein serine/threonine kinase activity"/>
    <property type="evidence" value="ECO:0007669"/>
    <property type="project" value="TreeGrafter"/>
</dbReference>
<evidence type="ECO:0000313" key="7">
    <source>
        <dbReference type="Proteomes" id="UP000065220"/>
    </source>
</evidence>
<keyword evidence="3" id="KW-0418">Kinase</keyword>
<keyword evidence="2" id="KW-0808">Transferase</keyword>
<dbReference type="PANTHER" id="PTHR37419">
    <property type="entry name" value="SERINE/THREONINE-PROTEIN KINASE TOXIN HIPA"/>
    <property type="match status" value="1"/>
</dbReference>
<dbReference type="PANTHER" id="PTHR37419:SF1">
    <property type="entry name" value="SERINE_THREONINE-PROTEIN KINASE TOXIN HIPA"/>
    <property type="match status" value="1"/>
</dbReference>
<feature type="domain" description="HipA-like C-terminal" evidence="4">
    <location>
        <begin position="139"/>
        <end position="376"/>
    </location>
</feature>
<dbReference type="KEGG" id="ard:AXF14_04890"/>
<organism evidence="6 7">
    <name type="scientific">Actinomyces radicidentis</name>
    <dbReference type="NCBI Taxonomy" id="111015"/>
    <lineage>
        <taxon>Bacteria</taxon>
        <taxon>Bacillati</taxon>
        <taxon>Actinomycetota</taxon>
        <taxon>Actinomycetes</taxon>
        <taxon>Actinomycetales</taxon>
        <taxon>Actinomycetaceae</taxon>
        <taxon>Actinomyces</taxon>
    </lineage>
</organism>
<dbReference type="RefSeq" id="WP_067941314.1">
    <property type="nucleotide sequence ID" value="NZ_CP014228.1"/>
</dbReference>
<evidence type="ECO:0000256" key="2">
    <source>
        <dbReference type="ARBA" id="ARBA00022679"/>
    </source>
</evidence>
<dbReference type="InterPro" id="IPR052028">
    <property type="entry name" value="HipA_Ser/Thr_kinase"/>
</dbReference>
<proteinExistence type="inferred from homology"/>
<reference evidence="7" key="1">
    <citation type="submission" date="2016-02" db="EMBL/GenBank/DDBJ databases">
        <authorList>
            <person name="Holder M.E."/>
            <person name="Ajami N.J."/>
            <person name="Petrosino J.F."/>
        </authorList>
    </citation>
    <scope>NUCLEOTIDE SEQUENCE [LARGE SCALE GENOMIC DNA]</scope>
    <source>
        <strain evidence="7">CCUG 36733</strain>
    </source>
</reference>
<dbReference type="NCBIfam" id="TIGR03071">
    <property type="entry name" value="couple_hipA"/>
    <property type="match status" value="1"/>
</dbReference>
<protein>
    <submittedName>
        <fullName evidence="6">Toxin HipA</fullName>
    </submittedName>
</protein>
<evidence type="ECO:0000256" key="3">
    <source>
        <dbReference type="ARBA" id="ARBA00022777"/>
    </source>
</evidence>
<gene>
    <name evidence="6" type="ORF">AXF14_04890</name>
</gene>
<dbReference type="Proteomes" id="UP000065220">
    <property type="component" value="Chromosome"/>
</dbReference>
<sequence>MTEAVYAVRLHGEHVGAIQQRDRFTVFAFDPDYWERPDRCVLGLWFEDHPRERPKATNAVPAWFSGLLPEGPLRELIAREQGVSTYREMELLARIGADLPGAVTVVPDPEAGIDADFTRVREERRGRRPLPAPLLHRASLAGMVMKYSMSMRGGRMAAPAHDEDGDWILKTPDPTFPALPENEYTVMSLARWVGIEVPETVLWERDSIDDLGDGAWRSAETTAYAIRRFDRSPAGRIHIEDFAQVRGTSGTGDAKYRSTVETVAGIAYRGQDSDSLREMVRRSVFNLLVGNGDAHLKNWSLIYDDGRRARLSPAYDLVCTGAYEGHVELALPFGGATRLADVTRESFARLAGLLHVGEAEVLDVVDETVERFREAWAEGAVGDLAPAPVRAWIDEHLEATSLCLARRS</sequence>
<dbReference type="Gene3D" id="1.10.1070.20">
    <property type="match status" value="1"/>
</dbReference>
<evidence type="ECO:0000313" key="6">
    <source>
        <dbReference type="EMBL" id="AMD87049.1"/>
    </source>
</evidence>
<dbReference type="InterPro" id="IPR012893">
    <property type="entry name" value="HipA-like_C"/>
</dbReference>
<dbReference type="GO" id="GO:0005829">
    <property type="term" value="C:cytosol"/>
    <property type="evidence" value="ECO:0007669"/>
    <property type="project" value="TreeGrafter"/>
</dbReference>
<feature type="domain" description="HipA N-terminal subdomain 1" evidence="5">
    <location>
        <begin position="7"/>
        <end position="105"/>
    </location>
</feature>
<dbReference type="STRING" id="111015.AXF14_04890"/>
<comment type="similarity">
    <text evidence="1">Belongs to the HipA Ser/Thr kinase family.</text>
</comment>
<evidence type="ECO:0000259" key="5">
    <source>
        <dbReference type="Pfam" id="PF13657"/>
    </source>
</evidence>
<dbReference type="InterPro" id="IPR017508">
    <property type="entry name" value="HipA_N1"/>
</dbReference>
<dbReference type="EMBL" id="CP014228">
    <property type="protein sequence ID" value="AMD87049.1"/>
    <property type="molecule type" value="Genomic_DNA"/>
</dbReference>
<dbReference type="Pfam" id="PF13657">
    <property type="entry name" value="Couple_hipA"/>
    <property type="match status" value="1"/>
</dbReference>
<evidence type="ECO:0000259" key="4">
    <source>
        <dbReference type="Pfam" id="PF07804"/>
    </source>
</evidence>
<dbReference type="Pfam" id="PF07804">
    <property type="entry name" value="HipA_C"/>
    <property type="match status" value="1"/>
</dbReference>
<dbReference type="OrthoDB" id="3182374at2"/>
<accession>A0A109W2F3</accession>
<evidence type="ECO:0000256" key="1">
    <source>
        <dbReference type="ARBA" id="ARBA00010164"/>
    </source>
</evidence>
<name>A0A109W2F3_ACTRD</name>